<dbReference type="PROSITE" id="PS51257">
    <property type="entry name" value="PROKAR_LIPOPROTEIN"/>
    <property type="match status" value="1"/>
</dbReference>
<reference evidence="2" key="1">
    <citation type="journal article" date="2014" name="Front. Microbiol.">
        <title>High frequency of phylogenetically diverse reductive dehalogenase-homologous genes in deep subseafloor sedimentary metagenomes.</title>
        <authorList>
            <person name="Kawai M."/>
            <person name="Futagami T."/>
            <person name="Toyoda A."/>
            <person name="Takaki Y."/>
            <person name="Nishi S."/>
            <person name="Hori S."/>
            <person name="Arai W."/>
            <person name="Tsubouchi T."/>
            <person name="Morono Y."/>
            <person name="Uchiyama I."/>
            <person name="Ito T."/>
            <person name="Fujiyama A."/>
            <person name="Inagaki F."/>
            <person name="Takami H."/>
        </authorList>
    </citation>
    <scope>NUCLEOTIDE SEQUENCE</scope>
    <source>
        <strain evidence="2">Expedition CK06-06</strain>
    </source>
</reference>
<proteinExistence type="predicted"/>
<gene>
    <name evidence="2" type="ORF">S01H1_53708</name>
</gene>
<dbReference type="InterPro" id="IPR002372">
    <property type="entry name" value="PQQ_rpt_dom"/>
</dbReference>
<dbReference type="SUPFAM" id="SSF50998">
    <property type="entry name" value="Quinoprotein alcohol dehydrogenase-like"/>
    <property type="match status" value="1"/>
</dbReference>
<dbReference type="Gene3D" id="2.130.10.10">
    <property type="entry name" value="YVTN repeat-like/Quinoprotein amine dehydrogenase"/>
    <property type="match status" value="1"/>
</dbReference>
<accession>X0W5H7</accession>
<feature type="non-terminal residue" evidence="2">
    <location>
        <position position="179"/>
    </location>
</feature>
<dbReference type="InterPro" id="IPR011047">
    <property type="entry name" value="Quinoprotein_ADH-like_sf"/>
</dbReference>
<dbReference type="AlphaFoldDB" id="X0W5H7"/>
<name>X0W5H7_9ZZZZ</name>
<organism evidence="2">
    <name type="scientific">marine sediment metagenome</name>
    <dbReference type="NCBI Taxonomy" id="412755"/>
    <lineage>
        <taxon>unclassified sequences</taxon>
        <taxon>metagenomes</taxon>
        <taxon>ecological metagenomes</taxon>
    </lineage>
</organism>
<sequence length="179" mass="19879">MRTLRIIAVTAVVFVSCAALADWPWYNGPTHNAVAPAGKRLTSWPASGLKVLWTVKLGPGYAGPAIRDGKVYVLDRIPRTSDVLRCFSLADGKELWTFKYAAPGKFMKPGSRQVPTVGEKYVYSVGAMGHFHCVDRQTGKKIWGMNLLKDFDSKKPMWVVAQAPRLYKDWVIVAPLGKK</sequence>
<dbReference type="PANTHER" id="PTHR34512">
    <property type="entry name" value="CELL SURFACE PROTEIN"/>
    <property type="match status" value="1"/>
</dbReference>
<dbReference type="InterPro" id="IPR015943">
    <property type="entry name" value="WD40/YVTN_repeat-like_dom_sf"/>
</dbReference>
<protein>
    <recommendedName>
        <fullName evidence="1">Pyrrolo-quinoline quinone repeat domain-containing protein</fullName>
    </recommendedName>
</protein>
<evidence type="ECO:0000259" key="1">
    <source>
        <dbReference type="Pfam" id="PF13360"/>
    </source>
</evidence>
<dbReference type="Pfam" id="PF13360">
    <property type="entry name" value="PQQ_2"/>
    <property type="match status" value="1"/>
</dbReference>
<dbReference type="EMBL" id="BARS01034793">
    <property type="protein sequence ID" value="GAG26134.1"/>
    <property type="molecule type" value="Genomic_DNA"/>
</dbReference>
<dbReference type="PANTHER" id="PTHR34512:SF30">
    <property type="entry name" value="OUTER MEMBRANE PROTEIN ASSEMBLY FACTOR BAMB"/>
    <property type="match status" value="1"/>
</dbReference>
<feature type="domain" description="Pyrrolo-quinoline quinone repeat" evidence="1">
    <location>
        <begin position="83"/>
        <end position="154"/>
    </location>
</feature>
<comment type="caution">
    <text evidence="2">The sequence shown here is derived from an EMBL/GenBank/DDBJ whole genome shotgun (WGS) entry which is preliminary data.</text>
</comment>
<evidence type="ECO:0000313" key="2">
    <source>
        <dbReference type="EMBL" id="GAG26134.1"/>
    </source>
</evidence>